<dbReference type="InterPro" id="IPR001343">
    <property type="entry name" value="Hemolysn_Ca-bd"/>
</dbReference>
<sequence length="663" mass="69411">MHASYYAQISPDGSYVVFVSYANNLVPGDTNSSRDIFLKNLVTGAITRISTTAAGEQAGSGSSAPHISTDGRYVVFESAASNLVPGDTNNAEDVFRKDLVTGAITRISTTANGEQAEGGSTYSPRFSTDGRYVVFESAASNLVPGDTNNQVDIFRKDLVTGAITRISTTATGEQAEGGISYNHEISTDGRYVVFASEANNLVPGDTNSSRDIFLKNLVTGAITRISTTAAGEQAGSGSSAPHISTDGRYVVFESAASNLVPGDTNNAEDVFRKDLVTGAITRISTTATGEQAEGNGSFNAQISADGHFVVFTSQAGNLVPGDTNGENDIFLVDLRYHPYAAAIAEGRYVETTLAVGAAFSVTVDWGDGSSVNLTPSGGMAFFSHTYATAGAKAATVTVYEGAQSWTVPYTIDLASGTMNRNVFLSDTLSGGAGDDILTGDALSNTLMGRDGNDRLDGGAGIDIMLGGGGNDTYVIDTRQDQVTEAANAGIDTVLTSMSLTLTANVENLTATGPAGVTLTGNSLHNTLTGNRGADKLSASSGNDRLVGGLGKDSLTGGSGRDTFAFDDRETGSSKSKADYILDFSRRQGDKIDLKAIDANTRKRGDQKFSFIGDEKSFSKAGEVRFEKTKSATYIYLNTDNDRSAEAVIKLKGAIELQKSWFVL</sequence>
<dbReference type="InterPro" id="IPR015943">
    <property type="entry name" value="WD40/YVTN_repeat-like_dom_sf"/>
</dbReference>
<organism evidence="1 2">
    <name type="scientific">Microvirga lupini</name>
    <dbReference type="NCBI Taxonomy" id="420324"/>
    <lineage>
        <taxon>Bacteria</taxon>
        <taxon>Pseudomonadati</taxon>
        <taxon>Pseudomonadota</taxon>
        <taxon>Alphaproteobacteria</taxon>
        <taxon>Hyphomicrobiales</taxon>
        <taxon>Methylobacteriaceae</taxon>
        <taxon>Microvirga</taxon>
    </lineage>
</organism>
<dbReference type="Gene3D" id="2.130.10.10">
    <property type="entry name" value="YVTN repeat-like/Quinoprotein amine dehydrogenase"/>
    <property type="match status" value="1"/>
</dbReference>
<dbReference type="Gene3D" id="2.150.10.10">
    <property type="entry name" value="Serralysin-like metalloprotease, C-terminal"/>
    <property type="match status" value="2"/>
</dbReference>
<dbReference type="AlphaFoldDB" id="A0A7W4VJT4"/>
<protein>
    <submittedName>
        <fullName evidence="1">Ca2+-binding RTX toxin-like protein</fullName>
    </submittedName>
</protein>
<dbReference type="EMBL" id="JACHWB010000001">
    <property type="protein sequence ID" value="MBB3017927.1"/>
    <property type="molecule type" value="Genomic_DNA"/>
</dbReference>
<dbReference type="RefSeq" id="WP_183447599.1">
    <property type="nucleotide sequence ID" value="NZ_JACHWB010000001.1"/>
</dbReference>
<dbReference type="InterPro" id="IPR011049">
    <property type="entry name" value="Serralysin-like_metalloprot_C"/>
</dbReference>
<dbReference type="SUPFAM" id="SSF82171">
    <property type="entry name" value="DPP6 N-terminal domain-like"/>
    <property type="match status" value="1"/>
</dbReference>
<proteinExistence type="predicted"/>
<dbReference type="InterPro" id="IPR013783">
    <property type="entry name" value="Ig-like_fold"/>
</dbReference>
<dbReference type="PANTHER" id="PTHR36842:SF1">
    <property type="entry name" value="PROTEIN TOLB"/>
    <property type="match status" value="1"/>
</dbReference>
<dbReference type="PROSITE" id="PS00330">
    <property type="entry name" value="HEMOLYSIN_CALCIUM"/>
    <property type="match status" value="2"/>
</dbReference>
<accession>A0A7W4VJT4</accession>
<gene>
    <name evidence="1" type="ORF">FHR70_000967</name>
</gene>
<dbReference type="GO" id="GO:0005509">
    <property type="term" value="F:calcium ion binding"/>
    <property type="evidence" value="ECO:0007669"/>
    <property type="project" value="InterPro"/>
</dbReference>
<evidence type="ECO:0000313" key="1">
    <source>
        <dbReference type="EMBL" id="MBB3017927.1"/>
    </source>
</evidence>
<dbReference type="Gene3D" id="2.60.40.10">
    <property type="entry name" value="Immunoglobulins"/>
    <property type="match status" value="1"/>
</dbReference>
<keyword evidence="2" id="KW-1185">Reference proteome</keyword>
<dbReference type="Pfam" id="PF00353">
    <property type="entry name" value="HemolysinCabind"/>
    <property type="match status" value="2"/>
</dbReference>
<dbReference type="Gene3D" id="2.120.10.30">
    <property type="entry name" value="TolB, C-terminal domain"/>
    <property type="match status" value="1"/>
</dbReference>
<dbReference type="PANTHER" id="PTHR36842">
    <property type="entry name" value="PROTEIN TOLB HOMOLOG"/>
    <property type="match status" value="1"/>
</dbReference>
<dbReference type="InterPro" id="IPR018511">
    <property type="entry name" value="Hemolysin-typ_Ca-bd_CS"/>
</dbReference>
<dbReference type="PRINTS" id="PR00313">
    <property type="entry name" value="CABNDNGRPT"/>
</dbReference>
<dbReference type="SUPFAM" id="SSF51120">
    <property type="entry name" value="beta-Roll"/>
    <property type="match status" value="2"/>
</dbReference>
<evidence type="ECO:0000313" key="2">
    <source>
        <dbReference type="Proteomes" id="UP000532010"/>
    </source>
</evidence>
<comment type="caution">
    <text evidence="1">The sequence shown here is derived from an EMBL/GenBank/DDBJ whole genome shotgun (WGS) entry which is preliminary data.</text>
</comment>
<reference evidence="1 2" key="1">
    <citation type="submission" date="2020-08" db="EMBL/GenBank/DDBJ databases">
        <title>The Agave Microbiome: Exploring the role of microbial communities in plant adaptations to desert environments.</title>
        <authorList>
            <person name="Partida-Martinez L.P."/>
        </authorList>
    </citation>
    <scope>NUCLEOTIDE SEQUENCE [LARGE SCALE GENOMIC DNA]</scope>
    <source>
        <strain evidence="1 2">AT3.9</strain>
    </source>
</reference>
<dbReference type="Proteomes" id="UP000532010">
    <property type="component" value="Unassembled WGS sequence"/>
</dbReference>
<dbReference type="InterPro" id="IPR011042">
    <property type="entry name" value="6-blade_b-propeller_TolB-like"/>
</dbReference>
<name>A0A7W4VJT4_9HYPH</name>